<evidence type="ECO:0000259" key="13">
    <source>
        <dbReference type="Pfam" id="PF00171"/>
    </source>
</evidence>
<dbReference type="AlphaFoldDB" id="A0A1Y5EPP6"/>
<organism evidence="14 15">
    <name type="scientific">Colwellia psychrerythraea</name>
    <name type="common">Vibrio psychroerythus</name>
    <dbReference type="NCBI Taxonomy" id="28229"/>
    <lineage>
        <taxon>Bacteria</taxon>
        <taxon>Pseudomonadati</taxon>
        <taxon>Pseudomonadota</taxon>
        <taxon>Gammaproteobacteria</taxon>
        <taxon>Alteromonadales</taxon>
        <taxon>Colwelliaceae</taxon>
        <taxon>Colwellia</taxon>
    </lineage>
</organism>
<dbReference type="GO" id="GO:0019285">
    <property type="term" value="P:glycine betaine biosynthetic process from choline"/>
    <property type="evidence" value="ECO:0007669"/>
    <property type="project" value="InterPro"/>
</dbReference>
<dbReference type="InterPro" id="IPR011264">
    <property type="entry name" value="BADH"/>
</dbReference>
<comment type="caution">
    <text evidence="14">The sequence shown here is derived from an EMBL/GenBank/DDBJ whole genome shotgun (WGS) entry which is preliminary data.</text>
</comment>
<keyword evidence="6" id="KW-0558">Oxidation</keyword>
<dbReference type="FunFam" id="3.40.309.10:FF:000014">
    <property type="entry name" value="NAD/NADP-dependent betaine aldehyde dehydrogenase"/>
    <property type="match status" value="1"/>
</dbReference>
<dbReference type="InterPro" id="IPR015590">
    <property type="entry name" value="Aldehyde_DH_dom"/>
</dbReference>
<dbReference type="InterPro" id="IPR016161">
    <property type="entry name" value="Ald_DH/histidinol_DH"/>
</dbReference>
<dbReference type="PANTHER" id="PTHR11699">
    <property type="entry name" value="ALDEHYDE DEHYDROGENASE-RELATED"/>
    <property type="match status" value="1"/>
</dbReference>
<keyword evidence="3" id="KW-0630">Potassium</keyword>
<dbReference type="CDD" id="cd07090">
    <property type="entry name" value="ALDH_F9_TMBADH"/>
    <property type="match status" value="1"/>
</dbReference>
<evidence type="ECO:0000256" key="5">
    <source>
        <dbReference type="ARBA" id="ARBA00023027"/>
    </source>
</evidence>
<keyword evidence="4 12" id="KW-0560">Oxidoreductase</keyword>
<evidence type="ECO:0000256" key="10">
    <source>
        <dbReference type="NCBIfam" id="TIGR01804"/>
    </source>
</evidence>
<dbReference type="InterPro" id="IPR029510">
    <property type="entry name" value="Ald_DH_CS_GLU"/>
</dbReference>
<comment type="subunit">
    <text evidence="9">Dimer of dimers.</text>
</comment>
<dbReference type="FunFam" id="3.40.605.10:FF:000026">
    <property type="entry name" value="Aldehyde dehydrogenase, putative"/>
    <property type="match status" value="1"/>
</dbReference>
<dbReference type="SUPFAM" id="SSF53720">
    <property type="entry name" value="ALDH-like"/>
    <property type="match status" value="1"/>
</dbReference>
<comment type="similarity">
    <text evidence="1 12">Belongs to the aldehyde dehydrogenase family.</text>
</comment>
<evidence type="ECO:0000256" key="4">
    <source>
        <dbReference type="ARBA" id="ARBA00023002"/>
    </source>
</evidence>
<dbReference type="PROSITE" id="PS00687">
    <property type="entry name" value="ALDEHYDE_DEHYDR_GLU"/>
    <property type="match status" value="1"/>
</dbReference>
<evidence type="ECO:0000256" key="7">
    <source>
        <dbReference type="ARBA" id="ARBA00051919"/>
    </source>
</evidence>
<evidence type="ECO:0000256" key="8">
    <source>
        <dbReference type="ARBA" id="ARBA00052192"/>
    </source>
</evidence>
<dbReference type="InterPro" id="IPR016163">
    <property type="entry name" value="Ald_DH_C"/>
</dbReference>
<keyword evidence="5" id="KW-0520">NAD</keyword>
<dbReference type="FunFam" id="3.40.605.10:FF:000007">
    <property type="entry name" value="NAD/NADP-dependent betaine aldehyde dehydrogenase"/>
    <property type="match status" value="1"/>
</dbReference>
<dbReference type="EMBL" id="MAAF01000011">
    <property type="protein sequence ID" value="OUR84692.1"/>
    <property type="molecule type" value="Genomic_DNA"/>
</dbReference>
<dbReference type="EC" id="1.2.1.8" evidence="10"/>
<sequence>MSLVRYKNFVDGAYMANGNGETFDVINPATGKIIYQVEIADEKIKQAAIASAQRGFATWSAMSAIQRSRILLKAVALLRERNDELAKIEVLDTGKPWQEASVVDVESGADSIEFFAGLAPGIEGNQQQVDGDFYYTRREALGICAGIGAWNYPLQIACWKAAPALACGNSMIFKPSEETPLGALKLAEIFNEAGIPDGVFNVVQGAGEVGAWLSHHPDIAKVSFTGEVGTGKKVMAGAATTLKDVTMELGGKSPLIIFDDADIDNAVSAAMLGNFYTQGEVCTNGTRVFVQESAYPKFIEKLLQRTRQNIIVGDPMDPETNFGALISKKHFNLVSDYIKVGIKEGATLLHGGTSLQPDNAPHGYFIAPTIFTDCTDDMTICREEIFGPVMSVLIFIDEDEVVARANATDYGLAAAVFTQDINCAHRVIHKMEAGICWINSFGASPAQMPVGGYKQSGIGRENGLVTLNHYTQIKSVYVGLQPLDSPF</sequence>
<accession>A0A1Y5EPP6</accession>
<gene>
    <name evidence="14" type="ORF">A9Q75_01825</name>
</gene>
<dbReference type="PROSITE" id="PS00070">
    <property type="entry name" value="ALDEHYDE_DEHYDR_CYS"/>
    <property type="match status" value="1"/>
</dbReference>
<feature type="domain" description="Aldehyde dehydrogenase" evidence="13">
    <location>
        <begin position="18"/>
        <end position="476"/>
    </location>
</feature>
<evidence type="ECO:0000256" key="6">
    <source>
        <dbReference type="ARBA" id="ARBA00023097"/>
    </source>
</evidence>
<reference evidence="15" key="1">
    <citation type="journal article" date="2017" name="Proc. Natl. Acad. Sci. U.S.A.">
        <title>Simulation of Deepwater Horizon oil plume reveals substrate specialization within a complex community of hydrocarbon degraders.</title>
        <authorList>
            <person name="Hu P."/>
            <person name="Dubinsky E.A."/>
            <person name="Probst A.J."/>
            <person name="Wang J."/>
            <person name="Sieber C.M.K."/>
            <person name="Tom L.M."/>
            <person name="Gardinali P."/>
            <person name="Banfield J.F."/>
            <person name="Atlas R.M."/>
            <person name="Andersen G.L."/>
        </authorList>
    </citation>
    <scope>NUCLEOTIDE SEQUENCE [LARGE SCALE GENOMIC DNA]</scope>
</reference>
<dbReference type="GO" id="GO:0008802">
    <property type="term" value="F:betaine-aldehyde dehydrogenase (NAD+) activity"/>
    <property type="evidence" value="ECO:0007669"/>
    <property type="project" value="UniProtKB-UniRule"/>
</dbReference>
<evidence type="ECO:0000256" key="1">
    <source>
        <dbReference type="ARBA" id="ARBA00009986"/>
    </source>
</evidence>
<dbReference type="NCBIfam" id="TIGR01804">
    <property type="entry name" value="BADH"/>
    <property type="match status" value="1"/>
</dbReference>
<evidence type="ECO:0000256" key="2">
    <source>
        <dbReference type="ARBA" id="ARBA00022723"/>
    </source>
</evidence>
<dbReference type="Gene3D" id="3.40.309.10">
    <property type="entry name" value="Aldehyde Dehydrogenase, Chain A, domain 2"/>
    <property type="match status" value="1"/>
</dbReference>
<proteinExistence type="inferred from homology"/>
<dbReference type="Pfam" id="PF00171">
    <property type="entry name" value="Aldedh"/>
    <property type="match status" value="1"/>
</dbReference>
<name>A0A1Y5EPP6_COLPS</name>
<dbReference type="InterPro" id="IPR016162">
    <property type="entry name" value="Ald_DH_N"/>
</dbReference>
<evidence type="ECO:0000256" key="3">
    <source>
        <dbReference type="ARBA" id="ARBA00022958"/>
    </source>
</evidence>
<dbReference type="InterPro" id="IPR016160">
    <property type="entry name" value="Ald_DH_CS_CYS"/>
</dbReference>
<comment type="catalytic activity">
    <reaction evidence="7">
        <text>betaine aldehyde + NADP(+) + H2O = glycine betaine + NADPH + 2 H(+)</text>
        <dbReference type="Rhea" id="RHEA:30067"/>
        <dbReference type="ChEBI" id="CHEBI:15377"/>
        <dbReference type="ChEBI" id="CHEBI:15378"/>
        <dbReference type="ChEBI" id="CHEBI:15710"/>
        <dbReference type="ChEBI" id="CHEBI:17750"/>
        <dbReference type="ChEBI" id="CHEBI:57783"/>
        <dbReference type="ChEBI" id="CHEBI:58349"/>
    </reaction>
    <physiologicalReaction direction="left-to-right" evidence="7">
        <dbReference type="Rhea" id="RHEA:30068"/>
    </physiologicalReaction>
</comment>
<evidence type="ECO:0000313" key="15">
    <source>
        <dbReference type="Proteomes" id="UP000243053"/>
    </source>
</evidence>
<evidence type="ECO:0000256" key="11">
    <source>
        <dbReference type="PROSITE-ProRule" id="PRU10007"/>
    </source>
</evidence>
<feature type="active site" evidence="11">
    <location>
        <position position="248"/>
    </location>
</feature>
<evidence type="ECO:0000256" key="9">
    <source>
        <dbReference type="ARBA" id="ARBA00065931"/>
    </source>
</evidence>
<dbReference type="GO" id="GO:0046872">
    <property type="term" value="F:metal ion binding"/>
    <property type="evidence" value="ECO:0007669"/>
    <property type="project" value="UniProtKB-KW"/>
</dbReference>
<evidence type="ECO:0000313" key="14">
    <source>
        <dbReference type="EMBL" id="OUR84692.1"/>
    </source>
</evidence>
<evidence type="ECO:0000256" key="12">
    <source>
        <dbReference type="RuleBase" id="RU003345"/>
    </source>
</evidence>
<protein>
    <recommendedName>
        <fullName evidence="10">Betaine-aldehyde dehydrogenase</fullName>
        <ecNumber evidence="10">1.2.1.8</ecNumber>
    </recommendedName>
</protein>
<comment type="catalytic activity">
    <reaction evidence="8">
        <text>betaine aldehyde + NAD(+) + H2O = glycine betaine + NADH + 2 H(+)</text>
        <dbReference type="Rhea" id="RHEA:15305"/>
        <dbReference type="ChEBI" id="CHEBI:15377"/>
        <dbReference type="ChEBI" id="CHEBI:15378"/>
        <dbReference type="ChEBI" id="CHEBI:15710"/>
        <dbReference type="ChEBI" id="CHEBI:17750"/>
        <dbReference type="ChEBI" id="CHEBI:57540"/>
        <dbReference type="ChEBI" id="CHEBI:57945"/>
        <dbReference type="EC" id="1.2.1.8"/>
    </reaction>
    <physiologicalReaction direction="left-to-right" evidence="8">
        <dbReference type="Rhea" id="RHEA:15306"/>
    </physiologicalReaction>
</comment>
<dbReference type="Proteomes" id="UP000243053">
    <property type="component" value="Unassembled WGS sequence"/>
</dbReference>
<keyword evidence="2" id="KW-0479">Metal-binding</keyword>
<dbReference type="Gene3D" id="3.40.605.10">
    <property type="entry name" value="Aldehyde Dehydrogenase, Chain A, domain 1"/>
    <property type="match status" value="1"/>
</dbReference>
<dbReference type="NCBIfam" id="NF009725">
    <property type="entry name" value="PRK13252.1"/>
    <property type="match status" value="1"/>
</dbReference>